<proteinExistence type="inferred from homology"/>
<keyword evidence="4" id="KW-0798">TonB box</keyword>
<comment type="similarity">
    <text evidence="4">Belongs to the TonB-dependent receptor family.</text>
</comment>
<dbReference type="InterPro" id="IPR036942">
    <property type="entry name" value="Beta-barrel_TonB_sf"/>
</dbReference>
<dbReference type="NCBIfam" id="TIGR01782">
    <property type="entry name" value="TonB-Xanth-Caul"/>
    <property type="match status" value="1"/>
</dbReference>
<name>A0ABU1MZB4_9CAUL</name>
<keyword evidence="2 4" id="KW-0472">Membrane</keyword>
<dbReference type="InterPro" id="IPR010104">
    <property type="entry name" value="TonB_rcpt_bac"/>
</dbReference>
<evidence type="ECO:0000256" key="4">
    <source>
        <dbReference type="RuleBase" id="RU003357"/>
    </source>
</evidence>
<feature type="domain" description="TonB-dependent receptor-like beta-barrel" evidence="6">
    <location>
        <begin position="358"/>
        <end position="870"/>
    </location>
</feature>
<sequence>MISTTLKTRLLASGASALALAMTLAGAAVAQTSSTTAAPAAPAADEASQVEELVVTGFRSSLSKALDVKRDSIGAVDAILAEDIAAFPDQNLAEAIQRLPGVTIDRVGGEGHQITVRGLNADFTRVRINGVDAIATGGGNRSRGFDFNVFASELFNSITVRKTQSADTPEGSLGATVDLQTGRPFDYKGFKAAGSAEGSLNSITDRILPRVAGLVSWANEDQTFGVLASVAYSKRQPVAEGFNTTRWQGRDATDNFAGCTICTSPAELAKVQNAFYPRIPRYTASKIDSERLGLTFSTQWQPSDKTRFDLDVLYSDLDQFTESPNLEAISFSRSNAAGVGSTIVRDYAINDRNTFTYGVFDKVDVRSENGIQRDHTKFTQVSLAGKHDFSDRLRVKGRIGVANSAYSMPEQISFQLDRNDVNGYTYDARANDRTPIINYGFDVANPALFTLTEMRSRESTALNIVRTATGEVEYDVDEYLTLRGGINAQQYVVKYRDKSRNQTLTGANQVVGVGAFAKVVRFGRDFPFPGGDRSYVVADVDKALAYTKLLSYPLIVQSGDTRDVAEDDLSGFGQAIVNATVLGGMPLKADFGARVARTKLVSKGFVNTTYITAKNDYTDVLPSMNLSLEPTDGVMLRLGVAKVMARPTLGSLTPGGSVSATTRTVNFGNPDLEPFRATNYDLAAEWYFAPESLVSVAVFYKKIDSFIASKTTQAVYSSLNLPTSLITSAGAAPSDIFDVTNPYNGTGGTLKGVELQYQQPFTFLPEALKGFGFIGNFTYVDSNVNYGTEAAPNYNKLTGQSKTTANATLYFERDKLSARVSAAKRSGFLTGYPGSNGNSEGGTHGSTYYDFSTSYKVRDNLTVTLEGINLSDEYTDAYVDVADRVNDYRHTGREIILGVRWTY</sequence>
<protein>
    <submittedName>
        <fullName evidence="8">TonB-dependent receptor</fullName>
    </submittedName>
</protein>
<evidence type="ECO:0000256" key="3">
    <source>
        <dbReference type="ARBA" id="ARBA00023237"/>
    </source>
</evidence>
<dbReference type="Proteomes" id="UP001262754">
    <property type="component" value="Unassembled WGS sequence"/>
</dbReference>
<dbReference type="PANTHER" id="PTHR40980">
    <property type="entry name" value="PLUG DOMAIN-CONTAINING PROTEIN"/>
    <property type="match status" value="1"/>
</dbReference>
<dbReference type="EMBL" id="JAVDRL010000006">
    <property type="protein sequence ID" value="MDR6531522.1"/>
    <property type="molecule type" value="Genomic_DNA"/>
</dbReference>
<keyword evidence="8" id="KW-0675">Receptor</keyword>
<evidence type="ECO:0000259" key="7">
    <source>
        <dbReference type="Pfam" id="PF07715"/>
    </source>
</evidence>
<dbReference type="Gene3D" id="2.40.170.20">
    <property type="entry name" value="TonB-dependent receptor, beta-barrel domain"/>
    <property type="match status" value="1"/>
</dbReference>
<dbReference type="InterPro" id="IPR012910">
    <property type="entry name" value="Plug_dom"/>
</dbReference>
<evidence type="ECO:0000259" key="6">
    <source>
        <dbReference type="Pfam" id="PF00593"/>
    </source>
</evidence>
<organism evidence="8 9">
    <name type="scientific">Caulobacter rhizosphaerae</name>
    <dbReference type="NCBI Taxonomy" id="2010972"/>
    <lineage>
        <taxon>Bacteria</taxon>
        <taxon>Pseudomonadati</taxon>
        <taxon>Pseudomonadota</taxon>
        <taxon>Alphaproteobacteria</taxon>
        <taxon>Caulobacterales</taxon>
        <taxon>Caulobacteraceae</taxon>
        <taxon>Caulobacter</taxon>
    </lineage>
</organism>
<dbReference type="PANTHER" id="PTHR40980:SF3">
    <property type="entry name" value="TONB-DEPENDENT RECEPTOR-LIKE BETA-BARREL DOMAIN-CONTAINING PROTEIN"/>
    <property type="match status" value="1"/>
</dbReference>
<evidence type="ECO:0000256" key="1">
    <source>
        <dbReference type="ARBA" id="ARBA00004442"/>
    </source>
</evidence>
<feature type="domain" description="TonB-dependent receptor plug" evidence="7">
    <location>
        <begin position="69"/>
        <end position="175"/>
    </location>
</feature>
<dbReference type="SUPFAM" id="SSF56935">
    <property type="entry name" value="Porins"/>
    <property type="match status" value="1"/>
</dbReference>
<dbReference type="InterPro" id="IPR000531">
    <property type="entry name" value="Beta-barrel_TonB"/>
</dbReference>
<evidence type="ECO:0000313" key="8">
    <source>
        <dbReference type="EMBL" id="MDR6531522.1"/>
    </source>
</evidence>
<keyword evidence="9" id="KW-1185">Reference proteome</keyword>
<keyword evidence="5" id="KW-0732">Signal</keyword>
<evidence type="ECO:0000256" key="5">
    <source>
        <dbReference type="SAM" id="SignalP"/>
    </source>
</evidence>
<dbReference type="RefSeq" id="WP_310031500.1">
    <property type="nucleotide sequence ID" value="NZ_JAVDRL010000006.1"/>
</dbReference>
<reference evidence="8 9" key="1">
    <citation type="submission" date="2023-07" db="EMBL/GenBank/DDBJ databases">
        <title>Sorghum-associated microbial communities from plants grown in Nebraska, USA.</title>
        <authorList>
            <person name="Schachtman D."/>
        </authorList>
    </citation>
    <scope>NUCLEOTIDE SEQUENCE [LARGE SCALE GENOMIC DNA]</scope>
    <source>
        <strain evidence="8 9">DS2154</strain>
    </source>
</reference>
<dbReference type="CDD" id="cd01347">
    <property type="entry name" value="ligand_gated_channel"/>
    <property type="match status" value="1"/>
</dbReference>
<accession>A0ABU1MZB4</accession>
<feature type="signal peptide" evidence="5">
    <location>
        <begin position="1"/>
        <end position="30"/>
    </location>
</feature>
<dbReference type="InterPro" id="IPR037066">
    <property type="entry name" value="Plug_dom_sf"/>
</dbReference>
<dbReference type="Pfam" id="PF07715">
    <property type="entry name" value="Plug"/>
    <property type="match status" value="1"/>
</dbReference>
<dbReference type="Pfam" id="PF00593">
    <property type="entry name" value="TonB_dep_Rec_b-barrel"/>
    <property type="match status" value="1"/>
</dbReference>
<dbReference type="Gene3D" id="2.170.130.10">
    <property type="entry name" value="TonB-dependent receptor, plug domain"/>
    <property type="match status" value="1"/>
</dbReference>
<gene>
    <name evidence="8" type="ORF">J2800_002269</name>
</gene>
<keyword evidence="3" id="KW-0998">Cell outer membrane</keyword>
<comment type="subcellular location">
    <subcellularLocation>
        <location evidence="1 4">Cell outer membrane</location>
    </subcellularLocation>
</comment>
<evidence type="ECO:0000256" key="2">
    <source>
        <dbReference type="ARBA" id="ARBA00023136"/>
    </source>
</evidence>
<comment type="caution">
    <text evidence="8">The sequence shown here is derived from an EMBL/GenBank/DDBJ whole genome shotgun (WGS) entry which is preliminary data.</text>
</comment>
<evidence type="ECO:0000313" key="9">
    <source>
        <dbReference type="Proteomes" id="UP001262754"/>
    </source>
</evidence>
<feature type="chain" id="PRO_5046235362" evidence="5">
    <location>
        <begin position="31"/>
        <end position="903"/>
    </location>
</feature>